<evidence type="ECO:0000259" key="5">
    <source>
        <dbReference type="PROSITE" id="PS51192"/>
    </source>
</evidence>
<dbReference type="SMART" id="SM00487">
    <property type="entry name" value="DEXDc"/>
    <property type="match status" value="1"/>
</dbReference>
<dbReference type="InterPro" id="IPR027417">
    <property type="entry name" value="P-loop_NTPase"/>
</dbReference>
<keyword evidence="4" id="KW-0067">ATP-binding</keyword>
<reference evidence="6 7" key="1">
    <citation type="journal article" date="2019" name="Gigascience">
        <title>Whole-genome sequence of the oriental lung fluke Paragonimus westermani.</title>
        <authorList>
            <person name="Oey H."/>
            <person name="Zakrzewski M."/>
            <person name="Narain K."/>
            <person name="Devi K.R."/>
            <person name="Agatsuma T."/>
            <person name="Nawaratna S."/>
            <person name="Gobert G.N."/>
            <person name="Jones M.K."/>
            <person name="Ragan M.A."/>
            <person name="McManus D.P."/>
            <person name="Krause L."/>
        </authorList>
    </citation>
    <scope>NUCLEOTIDE SEQUENCE [LARGE SCALE GENOMIC DNA]</scope>
    <source>
        <strain evidence="6 7">IND2009</strain>
    </source>
</reference>
<keyword evidence="7" id="KW-1185">Reference proteome</keyword>
<dbReference type="PANTHER" id="PTHR47961">
    <property type="entry name" value="DNA POLYMERASE THETA, PUTATIVE (AFU_ORTHOLOGUE AFUA_1G05260)-RELATED"/>
    <property type="match status" value="1"/>
</dbReference>
<evidence type="ECO:0000313" key="7">
    <source>
        <dbReference type="Proteomes" id="UP000324629"/>
    </source>
</evidence>
<dbReference type="SUPFAM" id="SSF52540">
    <property type="entry name" value="P-loop containing nucleoside triphosphate hydrolases"/>
    <property type="match status" value="2"/>
</dbReference>
<dbReference type="InterPro" id="IPR014001">
    <property type="entry name" value="Helicase_ATP-bd"/>
</dbReference>
<keyword evidence="2" id="KW-0378">Hydrolase</keyword>
<evidence type="ECO:0000313" key="6">
    <source>
        <dbReference type="EMBL" id="KAA3670302.1"/>
    </source>
</evidence>
<gene>
    <name evidence="6" type="ORF">DEA37_0008073</name>
</gene>
<dbReference type="GO" id="GO:0003676">
    <property type="term" value="F:nucleic acid binding"/>
    <property type="evidence" value="ECO:0007669"/>
    <property type="project" value="InterPro"/>
</dbReference>
<evidence type="ECO:0000256" key="2">
    <source>
        <dbReference type="ARBA" id="ARBA00022801"/>
    </source>
</evidence>
<evidence type="ECO:0000256" key="4">
    <source>
        <dbReference type="ARBA" id="ARBA00022840"/>
    </source>
</evidence>
<feature type="domain" description="Helicase ATP-binding" evidence="5">
    <location>
        <begin position="13"/>
        <end position="230"/>
    </location>
</feature>
<feature type="non-terminal residue" evidence="6">
    <location>
        <position position="248"/>
    </location>
</feature>
<comment type="caution">
    <text evidence="6">The sequence shown here is derived from an EMBL/GenBank/DDBJ whole genome shotgun (WGS) entry which is preliminary data.</text>
</comment>
<dbReference type="InterPro" id="IPR011545">
    <property type="entry name" value="DEAD/DEAH_box_helicase_dom"/>
</dbReference>
<name>A0A5J4N465_9TREM</name>
<dbReference type="InterPro" id="IPR050474">
    <property type="entry name" value="Hel308_SKI2-like"/>
</dbReference>
<dbReference type="Pfam" id="PF00270">
    <property type="entry name" value="DEAD"/>
    <property type="match status" value="1"/>
</dbReference>
<organism evidence="6 7">
    <name type="scientific">Paragonimus westermani</name>
    <dbReference type="NCBI Taxonomy" id="34504"/>
    <lineage>
        <taxon>Eukaryota</taxon>
        <taxon>Metazoa</taxon>
        <taxon>Spiralia</taxon>
        <taxon>Lophotrochozoa</taxon>
        <taxon>Platyhelminthes</taxon>
        <taxon>Trematoda</taxon>
        <taxon>Digenea</taxon>
        <taxon>Plagiorchiida</taxon>
        <taxon>Troglotremata</taxon>
        <taxon>Troglotrematidae</taxon>
        <taxon>Paragonimus</taxon>
    </lineage>
</organism>
<dbReference type="Proteomes" id="UP000324629">
    <property type="component" value="Unassembled WGS sequence"/>
</dbReference>
<dbReference type="PROSITE" id="PS51192">
    <property type="entry name" value="HELICASE_ATP_BIND_1"/>
    <property type="match status" value="1"/>
</dbReference>
<keyword evidence="1" id="KW-0547">Nucleotide-binding</keyword>
<dbReference type="FunFam" id="3.40.50.300:FF:003287">
    <property type="entry name" value="U5 small nuclear ribonucleoprotein 200 kDa helicase"/>
    <property type="match status" value="1"/>
</dbReference>
<keyword evidence="3" id="KW-0347">Helicase</keyword>
<accession>A0A5J4N465</accession>
<dbReference type="InterPro" id="IPR003593">
    <property type="entry name" value="AAA+_ATPase"/>
</dbReference>
<dbReference type="GO" id="GO:0005524">
    <property type="term" value="F:ATP binding"/>
    <property type="evidence" value="ECO:0007669"/>
    <property type="project" value="UniProtKB-KW"/>
</dbReference>
<dbReference type="EMBL" id="QNGE01011695">
    <property type="protein sequence ID" value="KAA3670302.1"/>
    <property type="molecule type" value="Genomic_DNA"/>
</dbReference>
<evidence type="ECO:0000256" key="1">
    <source>
        <dbReference type="ARBA" id="ARBA00022741"/>
    </source>
</evidence>
<dbReference type="Gene3D" id="3.40.50.300">
    <property type="entry name" value="P-loop containing nucleotide triphosphate hydrolases"/>
    <property type="match status" value="1"/>
</dbReference>
<dbReference type="PANTHER" id="PTHR47961:SF13">
    <property type="entry name" value="ACTIVATING SIGNAL COINTEGRATOR 1 COMPLEX SUBUNIT 3"/>
    <property type="match status" value="1"/>
</dbReference>
<dbReference type="GO" id="GO:0016787">
    <property type="term" value="F:hydrolase activity"/>
    <property type="evidence" value="ECO:0007669"/>
    <property type="project" value="UniProtKB-KW"/>
</dbReference>
<proteinExistence type="predicted"/>
<dbReference type="SMART" id="SM00382">
    <property type="entry name" value="AAA"/>
    <property type="match status" value="1"/>
</dbReference>
<dbReference type="GO" id="GO:0004386">
    <property type="term" value="F:helicase activity"/>
    <property type="evidence" value="ECO:0007669"/>
    <property type="project" value="UniProtKB-KW"/>
</dbReference>
<dbReference type="AlphaFoldDB" id="A0A5J4N465"/>
<sequence length="248" mass="27423">MQELNLIQSVVYPVAYHTAENLLVSAPTGAGKTNVAMLAIVQLLRSHLTKDSVLDLKSFKIVYLAPMKALAAELATTFAKRLSPLGLKVRECTGDMQLSKQEILETQMLVSTPEKWDVSSRKGSGDATLVTLVKLLIVDEIHQLHEDRGALIEVLVARTLHQIDRCGDMALRELLSFGFVCHHVGMLRQDRTLVERLFADGHIRTLVCTATLAWGANLSAHAVIIKGTRVYKAEKSDFVELDILDVLQ</sequence>
<protein>
    <submittedName>
        <fullName evidence="6">Activating signal cointegrator complex subunit 3</fullName>
    </submittedName>
</protein>
<evidence type="ECO:0000256" key="3">
    <source>
        <dbReference type="ARBA" id="ARBA00022806"/>
    </source>
</evidence>